<dbReference type="RefSeq" id="WP_129821174.1">
    <property type="nucleotide sequence ID" value="NZ_RCYV01000001.1"/>
</dbReference>
<keyword evidence="2 4" id="KW-0489">Methyltransferase</keyword>
<proteinExistence type="inferred from homology"/>
<dbReference type="Pfam" id="PF22435">
    <property type="entry name" value="MRM3-like_sub_bind"/>
    <property type="match status" value="1"/>
</dbReference>
<evidence type="ECO:0000313" key="4">
    <source>
        <dbReference type="EMBL" id="MTL93505.1"/>
    </source>
</evidence>
<accession>A0A6G2CLE8</accession>
<sequence>MLIESNNNPKFKKWAKLKQKKYRYQSLEYIVEGEHLVLEAIKMNVVKEVLVKEGTTLHLNEDYHAVSNIYLLKENLFDQIASTETPQPIMAVCEMKTMNIKNQHRLLLLDRVQDPGNLGTLLRSAVAFGFDGVILGDGCVDLYNEKVIRSTQGAIFKLPILNQNLEEAVTSLKEQRVRIYGTSLQNGRPLNEIEETMKMAFILGNEGSGVSKELLSLTDGNIFIEMSENIESLNVSIAGSIIMYRFRQ</sequence>
<name>A0A6G2CLE8_9FIRM</name>
<evidence type="ECO:0000256" key="3">
    <source>
        <dbReference type="ARBA" id="ARBA00022679"/>
    </source>
</evidence>
<dbReference type="SUPFAM" id="SSF75217">
    <property type="entry name" value="alpha/beta knot"/>
    <property type="match status" value="1"/>
</dbReference>
<dbReference type="GO" id="GO:0005737">
    <property type="term" value="C:cytoplasm"/>
    <property type="evidence" value="ECO:0007669"/>
    <property type="project" value="UniProtKB-ARBA"/>
</dbReference>
<comment type="caution">
    <text evidence="4">The sequence shown here is derived from an EMBL/GenBank/DDBJ whole genome shotgun (WGS) entry which is preliminary data.</text>
</comment>
<dbReference type="SUPFAM" id="SSF55315">
    <property type="entry name" value="L30e-like"/>
    <property type="match status" value="1"/>
</dbReference>
<protein>
    <submittedName>
        <fullName evidence="4">RNA methyltransferase</fullName>
    </submittedName>
</protein>
<dbReference type="Gene3D" id="3.40.1280.10">
    <property type="match status" value="1"/>
</dbReference>
<dbReference type="PANTHER" id="PTHR43191:SF2">
    <property type="entry name" value="RRNA METHYLTRANSFERASE 3, MITOCHONDRIAL"/>
    <property type="match status" value="1"/>
</dbReference>
<dbReference type="InterPro" id="IPR013123">
    <property type="entry name" value="SpoU_subst-bd"/>
</dbReference>
<dbReference type="EMBL" id="WMQV01000004">
    <property type="protein sequence ID" value="MTL93505.1"/>
    <property type="molecule type" value="Genomic_DNA"/>
</dbReference>
<dbReference type="InterPro" id="IPR051259">
    <property type="entry name" value="rRNA_Methyltransferase"/>
</dbReference>
<dbReference type="PANTHER" id="PTHR43191">
    <property type="entry name" value="RRNA METHYLTRANSFERASE 3"/>
    <property type="match status" value="1"/>
</dbReference>
<dbReference type="InterPro" id="IPR053888">
    <property type="entry name" value="MRM3-like_sub_bind"/>
</dbReference>
<dbReference type="Gene3D" id="3.30.1330.30">
    <property type="match status" value="1"/>
</dbReference>
<evidence type="ECO:0000256" key="2">
    <source>
        <dbReference type="ARBA" id="ARBA00022603"/>
    </source>
</evidence>
<evidence type="ECO:0000256" key="1">
    <source>
        <dbReference type="ARBA" id="ARBA00007228"/>
    </source>
</evidence>
<dbReference type="GO" id="GO:0006396">
    <property type="term" value="P:RNA processing"/>
    <property type="evidence" value="ECO:0007669"/>
    <property type="project" value="InterPro"/>
</dbReference>
<organism evidence="4">
    <name type="scientific">Turicibacter sanguinis</name>
    <dbReference type="NCBI Taxonomy" id="154288"/>
    <lineage>
        <taxon>Bacteria</taxon>
        <taxon>Bacillati</taxon>
        <taxon>Bacillota</taxon>
        <taxon>Erysipelotrichia</taxon>
        <taxon>Erysipelotrichales</taxon>
        <taxon>Turicibacteraceae</taxon>
        <taxon>Turicibacter</taxon>
    </lineage>
</organism>
<dbReference type="CDD" id="cd18095">
    <property type="entry name" value="SpoU-like_rRNA-MTase"/>
    <property type="match status" value="1"/>
</dbReference>
<keyword evidence="3 4" id="KW-0808">Transferase</keyword>
<comment type="similarity">
    <text evidence="1">Belongs to the class IV-like SAM-binding methyltransferase superfamily. RNA methyltransferase TrmH family.</text>
</comment>
<dbReference type="InterPro" id="IPR029064">
    <property type="entry name" value="Ribosomal_eL30-like_sf"/>
</dbReference>
<dbReference type="GO" id="GO:0008173">
    <property type="term" value="F:RNA methyltransferase activity"/>
    <property type="evidence" value="ECO:0007669"/>
    <property type="project" value="InterPro"/>
</dbReference>
<dbReference type="SMART" id="SM00967">
    <property type="entry name" value="SpoU_sub_bind"/>
    <property type="match status" value="1"/>
</dbReference>
<dbReference type="AlphaFoldDB" id="A0A6G2CLE8"/>
<reference evidence="4" key="1">
    <citation type="journal article" date="2019" name="Nat. Med.">
        <title>A library of human gut bacterial isolates paired with longitudinal multiomics data enables mechanistic microbiome research.</title>
        <authorList>
            <person name="Poyet M."/>
            <person name="Groussin M."/>
            <person name="Gibbons S.M."/>
            <person name="Avila-Pacheco J."/>
            <person name="Jiang X."/>
            <person name="Kearney S.M."/>
            <person name="Perrotta A.R."/>
            <person name="Berdy B."/>
            <person name="Zhao S."/>
            <person name="Lieberman T.D."/>
            <person name="Swanson P.K."/>
            <person name="Smith M."/>
            <person name="Roesemann S."/>
            <person name="Alexander J.E."/>
            <person name="Rich S.A."/>
            <person name="Livny J."/>
            <person name="Vlamakis H."/>
            <person name="Clish C."/>
            <person name="Bullock K."/>
            <person name="Deik A."/>
            <person name="Scott J."/>
            <person name="Pierce K.A."/>
            <person name="Xavier R.J."/>
            <person name="Alm E.J."/>
        </authorList>
    </citation>
    <scope>NUCLEOTIDE SEQUENCE</scope>
    <source>
        <strain evidence="4">BIOML-A179</strain>
    </source>
</reference>
<dbReference type="GO" id="GO:0032259">
    <property type="term" value="P:methylation"/>
    <property type="evidence" value="ECO:0007669"/>
    <property type="project" value="UniProtKB-KW"/>
</dbReference>
<dbReference type="InterPro" id="IPR029028">
    <property type="entry name" value="Alpha/beta_knot_MTases"/>
</dbReference>
<dbReference type="InterPro" id="IPR029026">
    <property type="entry name" value="tRNA_m1G_MTases_N"/>
</dbReference>
<dbReference type="Pfam" id="PF00588">
    <property type="entry name" value="SpoU_methylase"/>
    <property type="match status" value="1"/>
</dbReference>
<dbReference type="GO" id="GO:0003723">
    <property type="term" value="F:RNA binding"/>
    <property type="evidence" value="ECO:0007669"/>
    <property type="project" value="InterPro"/>
</dbReference>
<gene>
    <name evidence="4" type="ORF">GMA64_03090</name>
</gene>
<dbReference type="InterPro" id="IPR001537">
    <property type="entry name" value="SpoU_MeTrfase"/>
</dbReference>